<evidence type="ECO:0000313" key="3">
    <source>
        <dbReference type="EMBL" id="KAF4381849.1"/>
    </source>
</evidence>
<evidence type="ECO:0000256" key="1">
    <source>
        <dbReference type="SAM" id="Phobius"/>
    </source>
</evidence>
<dbReference type="InterPro" id="IPR026961">
    <property type="entry name" value="PGG_dom"/>
</dbReference>
<dbReference type="PANTHER" id="PTHR24177:SF329">
    <property type="entry name" value="ANKYRIN REPEAT PROTEIN"/>
    <property type="match status" value="1"/>
</dbReference>
<feature type="transmembrane region" description="Helical" evidence="1">
    <location>
        <begin position="220"/>
        <end position="243"/>
    </location>
</feature>
<keyword evidence="1" id="KW-0812">Transmembrane</keyword>
<dbReference type="GO" id="GO:0016020">
    <property type="term" value="C:membrane"/>
    <property type="evidence" value="ECO:0007669"/>
    <property type="project" value="TreeGrafter"/>
</dbReference>
<reference evidence="3 4" key="1">
    <citation type="journal article" date="2020" name="bioRxiv">
        <title>Sequence and annotation of 42 cannabis genomes reveals extensive copy number variation in cannabinoid synthesis and pathogen resistance genes.</title>
        <authorList>
            <person name="Mckernan K.J."/>
            <person name="Helbert Y."/>
            <person name="Kane L.T."/>
            <person name="Ebling H."/>
            <person name="Zhang L."/>
            <person name="Liu B."/>
            <person name="Eaton Z."/>
            <person name="Mclaughlin S."/>
            <person name="Kingan S."/>
            <person name="Baybayan P."/>
            <person name="Concepcion G."/>
            <person name="Jordan M."/>
            <person name="Riva A."/>
            <person name="Barbazuk W."/>
            <person name="Harkins T."/>
        </authorList>
    </citation>
    <scope>NUCLEOTIDE SEQUENCE [LARGE SCALE GENOMIC DNA]</scope>
    <source>
        <strain evidence="4">cv. Jamaican Lion 4</strain>
        <tissue evidence="3">Leaf</tissue>
    </source>
</reference>
<protein>
    <recommendedName>
        <fullName evidence="2">PGG domain-containing protein</fullName>
    </recommendedName>
</protein>
<gene>
    <name evidence="3" type="ORF">G4B88_001144</name>
</gene>
<sequence length="300" mass="33854">MTSENEIRNARVCDAVEKAAENGNVEFIKKIARANPELIWTSSEVATNVFQNAIKHREAKTSRFTMLHMAGELAPTQVLNLIPGSALQMQRQLQWFKTFAGQAIEYEDSNKQKPKDVFTENHSNLMINGETWMKETSQSCTIVGALIVTIMFTAAFTVPGGNNQDSGYPIFLNKILFKIFMSSDAISLFSSTTSVLMFLSILTSRYTEEDFLYSLPNKMIIGLCTLILSLLTMMIAFCATLSIMFQAQLWILVPVTSFASIPVLFFIWVQSRPLRQMIMSTYGPSIFDRNVKPWLYNNDG</sequence>
<evidence type="ECO:0000259" key="2">
    <source>
        <dbReference type="Pfam" id="PF13962"/>
    </source>
</evidence>
<keyword evidence="1" id="KW-1133">Transmembrane helix</keyword>
<proteinExistence type="predicted"/>
<dbReference type="Pfam" id="PF13962">
    <property type="entry name" value="PGG"/>
    <property type="match status" value="1"/>
</dbReference>
<feature type="domain" description="PGG" evidence="2">
    <location>
        <begin position="131"/>
        <end position="243"/>
    </location>
</feature>
<organism evidence="3 4">
    <name type="scientific">Cannabis sativa</name>
    <name type="common">Hemp</name>
    <name type="synonym">Marijuana</name>
    <dbReference type="NCBI Taxonomy" id="3483"/>
    <lineage>
        <taxon>Eukaryota</taxon>
        <taxon>Viridiplantae</taxon>
        <taxon>Streptophyta</taxon>
        <taxon>Embryophyta</taxon>
        <taxon>Tracheophyta</taxon>
        <taxon>Spermatophyta</taxon>
        <taxon>Magnoliopsida</taxon>
        <taxon>eudicotyledons</taxon>
        <taxon>Gunneridae</taxon>
        <taxon>Pentapetalae</taxon>
        <taxon>rosids</taxon>
        <taxon>fabids</taxon>
        <taxon>Rosales</taxon>
        <taxon>Cannabaceae</taxon>
        <taxon>Cannabis</taxon>
    </lineage>
</organism>
<comment type="caution">
    <text evidence="3">The sequence shown here is derived from an EMBL/GenBank/DDBJ whole genome shotgun (WGS) entry which is preliminary data.</text>
</comment>
<dbReference type="PANTHER" id="PTHR24177">
    <property type="entry name" value="CASKIN"/>
    <property type="match status" value="1"/>
</dbReference>
<dbReference type="EMBL" id="JAATIQ010000107">
    <property type="protein sequence ID" value="KAF4381849.1"/>
    <property type="molecule type" value="Genomic_DNA"/>
</dbReference>
<evidence type="ECO:0000313" key="4">
    <source>
        <dbReference type="Proteomes" id="UP000583929"/>
    </source>
</evidence>
<dbReference type="Proteomes" id="UP000583929">
    <property type="component" value="Unassembled WGS sequence"/>
</dbReference>
<dbReference type="AlphaFoldDB" id="A0A7J6GIA8"/>
<feature type="transmembrane region" description="Helical" evidence="1">
    <location>
        <begin position="249"/>
        <end position="269"/>
    </location>
</feature>
<keyword evidence="4" id="KW-1185">Reference proteome</keyword>
<keyword evidence="1" id="KW-0472">Membrane</keyword>
<name>A0A7J6GIA8_CANSA</name>
<feature type="transmembrane region" description="Helical" evidence="1">
    <location>
        <begin position="179"/>
        <end position="199"/>
    </location>
</feature>
<accession>A0A7J6GIA8</accession>
<feature type="transmembrane region" description="Helical" evidence="1">
    <location>
        <begin position="140"/>
        <end position="159"/>
    </location>
</feature>